<organism evidence="3 4">
    <name type="scientific">Mucilaginibacter celer</name>
    <dbReference type="NCBI Taxonomy" id="2305508"/>
    <lineage>
        <taxon>Bacteria</taxon>
        <taxon>Pseudomonadati</taxon>
        <taxon>Bacteroidota</taxon>
        <taxon>Sphingobacteriia</taxon>
        <taxon>Sphingobacteriales</taxon>
        <taxon>Sphingobacteriaceae</taxon>
        <taxon>Mucilaginibacter</taxon>
    </lineage>
</organism>
<dbReference type="PANTHER" id="PTHR43433:SF5">
    <property type="entry name" value="AB HYDROLASE-1 DOMAIN-CONTAINING PROTEIN"/>
    <property type="match status" value="1"/>
</dbReference>
<dbReference type="OrthoDB" id="2247630at2"/>
<dbReference type="SUPFAM" id="SSF53474">
    <property type="entry name" value="alpha/beta-Hydrolases"/>
    <property type="match status" value="1"/>
</dbReference>
<dbReference type="GO" id="GO:0046503">
    <property type="term" value="P:glycerolipid catabolic process"/>
    <property type="evidence" value="ECO:0007669"/>
    <property type="project" value="TreeGrafter"/>
</dbReference>
<dbReference type="InterPro" id="IPR050471">
    <property type="entry name" value="AB_hydrolase"/>
</dbReference>
<dbReference type="PANTHER" id="PTHR43433">
    <property type="entry name" value="HYDROLASE, ALPHA/BETA FOLD FAMILY PROTEIN"/>
    <property type="match status" value="1"/>
</dbReference>
<accession>A0A494VM62</accession>
<dbReference type="Gene3D" id="3.40.50.1820">
    <property type="entry name" value="alpha/beta hydrolase"/>
    <property type="match status" value="1"/>
</dbReference>
<name>A0A494VM62_9SPHI</name>
<evidence type="ECO:0000259" key="2">
    <source>
        <dbReference type="Pfam" id="PF00561"/>
    </source>
</evidence>
<dbReference type="EMBL" id="CP032869">
    <property type="protein sequence ID" value="AYL96377.1"/>
    <property type="molecule type" value="Genomic_DNA"/>
</dbReference>
<feature type="domain" description="AB hydrolase-1" evidence="2">
    <location>
        <begin position="53"/>
        <end position="160"/>
    </location>
</feature>
<feature type="chain" id="PRO_5019848343" evidence="1">
    <location>
        <begin position="21"/>
        <end position="273"/>
    </location>
</feature>
<dbReference type="GO" id="GO:0004806">
    <property type="term" value="F:triacylglycerol lipase activity"/>
    <property type="evidence" value="ECO:0007669"/>
    <property type="project" value="TreeGrafter"/>
</dbReference>
<dbReference type="AlphaFoldDB" id="A0A494VM62"/>
<sequence length="273" mass="30629">MMLKQLFLLMLTCLALTACSQQKGIIYGDNAVAGKYYDVRGIKLYTEVYGTGKPLLMIHGNGGSIGVFEKNIPYFAKKYKVIAVDSRAHGKSKDTRDSLTFEMMADDFAALLDVMHIDSAYVLGWSDGGINALVLAMRHPQKVISLASTGANLWPDSTALVPSVWRDMVKEYNDKKDHKFITDKERNDRKVFLLDYREPNIKLSALKAIKCPSLIIAGDHDVIVTTHTVQIAENIKNAYLWILPNSGHATLVEHADEFNEKVDDFFSGRFHKK</sequence>
<evidence type="ECO:0000256" key="1">
    <source>
        <dbReference type="SAM" id="SignalP"/>
    </source>
</evidence>
<evidence type="ECO:0000313" key="4">
    <source>
        <dbReference type="Proteomes" id="UP000270046"/>
    </source>
</evidence>
<protein>
    <submittedName>
        <fullName evidence="3">Alpha/beta fold hydrolase</fullName>
    </submittedName>
</protein>
<dbReference type="InterPro" id="IPR029058">
    <property type="entry name" value="AB_hydrolase_fold"/>
</dbReference>
<keyword evidence="1" id="KW-0732">Signal</keyword>
<dbReference type="Pfam" id="PF00561">
    <property type="entry name" value="Abhydrolase_1"/>
    <property type="match status" value="1"/>
</dbReference>
<keyword evidence="4" id="KW-1185">Reference proteome</keyword>
<feature type="signal peptide" evidence="1">
    <location>
        <begin position="1"/>
        <end position="20"/>
    </location>
</feature>
<gene>
    <name evidence="3" type="ORF">HYN43_014210</name>
</gene>
<dbReference type="InterPro" id="IPR000073">
    <property type="entry name" value="AB_hydrolase_1"/>
</dbReference>
<dbReference type="PROSITE" id="PS51257">
    <property type="entry name" value="PROKAR_LIPOPROTEIN"/>
    <property type="match status" value="1"/>
</dbReference>
<evidence type="ECO:0000313" key="3">
    <source>
        <dbReference type="EMBL" id="AYL96377.1"/>
    </source>
</evidence>
<keyword evidence="3" id="KW-0378">Hydrolase</keyword>
<reference evidence="3 4" key="1">
    <citation type="submission" date="2018-10" db="EMBL/GenBank/DDBJ databases">
        <title>Genome sequencing of Mucilaginibacter sp. HYN0043.</title>
        <authorList>
            <person name="Kim M."/>
            <person name="Yi H."/>
        </authorList>
    </citation>
    <scope>NUCLEOTIDE SEQUENCE [LARGE SCALE GENOMIC DNA]</scope>
    <source>
        <strain evidence="3 4">HYN0043</strain>
    </source>
</reference>
<dbReference type="KEGG" id="muh:HYN43_014210"/>
<dbReference type="Proteomes" id="UP000270046">
    <property type="component" value="Chromosome"/>
</dbReference>
<dbReference type="RefSeq" id="WP_119409975.1">
    <property type="nucleotide sequence ID" value="NZ_CP032869.1"/>
</dbReference>
<proteinExistence type="predicted"/>